<dbReference type="PANTHER" id="PTHR23517">
    <property type="entry name" value="RESISTANCE PROTEIN MDTM, PUTATIVE-RELATED-RELATED"/>
    <property type="match status" value="1"/>
</dbReference>
<reference evidence="9" key="1">
    <citation type="submission" date="2021-11" db="EMBL/GenBank/DDBJ databases">
        <authorList>
            <person name="Qingchun L."/>
            <person name="Dong Z."/>
            <person name="Zongwei Q."/>
            <person name="Jia Z."/>
            <person name="Duotao L."/>
        </authorList>
    </citation>
    <scope>NUCLEOTIDE SEQUENCE</scope>
    <source>
        <strain evidence="9">WLY-B-L2</strain>
    </source>
</reference>
<feature type="transmembrane region" description="Helical" evidence="7">
    <location>
        <begin position="101"/>
        <end position="126"/>
    </location>
</feature>
<dbReference type="Gene3D" id="1.20.1250.20">
    <property type="entry name" value="MFS general substrate transporter like domains"/>
    <property type="match status" value="1"/>
</dbReference>
<dbReference type="InterPro" id="IPR020846">
    <property type="entry name" value="MFS_dom"/>
</dbReference>
<dbReference type="InterPro" id="IPR036259">
    <property type="entry name" value="MFS_trans_sf"/>
</dbReference>
<keyword evidence="10" id="KW-1185">Reference proteome</keyword>
<evidence type="ECO:0000256" key="2">
    <source>
        <dbReference type="ARBA" id="ARBA00022448"/>
    </source>
</evidence>
<evidence type="ECO:0000259" key="8">
    <source>
        <dbReference type="PROSITE" id="PS50850"/>
    </source>
</evidence>
<dbReference type="PROSITE" id="PS50850">
    <property type="entry name" value="MFS"/>
    <property type="match status" value="1"/>
</dbReference>
<feature type="domain" description="Major facilitator superfamily (MFS) profile" evidence="8">
    <location>
        <begin position="9"/>
        <end position="390"/>
    </location>
</feature>
<feature type="transmembrane region" description="Helical" evidence="7">
    <location>
        <begin position="332"/>
        <end position="353"/>
    </location>
</feature>
<keyword evidence="5 7" id="KW-1133">Transmembrane helix</keyword>
<feature type="transmembrane region" description="Helical" evidence="7">
    <location>
        <begin position="138"/>
        <end position="160"/>
    </location>
</feature>
<feature type="transmembrane region" description="Helical" evidence="7">
    <location>
        <begin position="205"/>
        <end position="225"/>
    </location>
</feature>
<keyword evidence="2" id="KW-0813">Transport</keyword>
<proteinExistence type="predicted"/>
<feature type="transmembrane region" description="Helical" evidence="7">
    <location>
        <begin position="42"/>
        <end position="64"/>
    </location>
</feature>
<evidence type="ECO:0000256" key="7">
    <source>
        <dbReference type="SAM" id="Phobius"/>
    </source>
</evidence>
<feature type="transmembrane region" description="Helical" evidence="7">
    <location>
        <begin position="76"/>
        <end position="95"/>
    </location>
</feature>
<evidence type="ECO:0000256" key="1">
    <source>
        <dbReference type="ARBA" id="ARBA00004651"/>
    </source>
</evidence>
<feature type="transmembrane region" description="Helical" evidence="7">
    <location>
        <begin position="166"/>
        <end position="184"/>
    </location>
</feature>
<keyword evidence="6 7" id="KW-0472">Membrane</keyword>
<dbReference type="InterPro" id="IPR050171">
    <property type="entry name" value="MFS_Transporters"/>
</dbReference>
<feature type="transmembrane region" description="Helical" evidence="7">
    <location>
        <begin position="272"/>
        <end position="291"/>
    </location>
</feature>
<accession>A0ABS8N2R0</accession>
<dbReference type="EMBL" id="JAJJPB010000003">
    <property type="protein sequence ID" value="MCC9294073.1"/>
    <property type="molecule type" value="Genomic_DNA"/>
</dbReference>
<keyword evidence="4 7" id="KW-0812">Transmembrane</keyword>
<gene>
    <name evidence="9" type="ORF">LN736_04210</name>
</gene>
<comment type="subcellular location">
    <subcellularLocation>
        <location evidence="1">Cell membrane</location>
        <topology evidence="1">Multi-pass membrane protein</topology>
    </subcellularLocation>
</comment>
<keyword evidence="3" id="KW-1003">Cell membrane</keyword>
<evidence type="ECO:0000256" key="5">
    <source>
        <dbReference type="ARBA" id="ARBA00022989"/>
    </source>
</evidence>
<dbReference type="RefSeq" id="WP_179977754.1">
    <property type="nucleotide sequence ID" value="NZ_JAJJPB010000003.1"/>
</dbReference>
<dbReference type="PANTHER" id="PTHR23517:SF2">
    <property type="entry name" value="MULTIDRUG RESISTANCE PROTEIN MDTH"/>
    <property type="match status" value="1"/>
</dbReference>
<feature type="transmembrane region" description="Helical" evidence="7">
    <location>
        <begin position="297"/>
        <end position="320"/>
    </location>
</feature>
<feature type="transmembrane region" description="Helical" evidence="7">
    <location>
        <begin position="365"/>
        <end position="386"/>
    </location>
</feature>
<dbReference type="Pfam" id="PF07690">
    <property type="entry name" value="MFS_1"/>
    <property type="match status" value="1"/>
</dbReference>
<name>A0ABS8N2R0_9CLOT</name>
<feature type="transmembrane region" description="Helical" evidence="7">
    <location>
        <begin position="237"/>
        <end position="260"/>
    </location>
</feature>
<evidence type="ECO:0000313" key="9">
    <source>
        <dbReference type="EMBL" id="MCC9294073.1"/>
    </source>
</evidence>
<evidence type="ECO:0000256" key="4">
    <source>
        <dbReference type="ARBA" id="ARBA00022692"/>
    </source>
</evidence>
<evidence type="ECO:0000256" key="3">
    <source>
        <dbReference type="ARBA" id="ARBA00022475"/>
    </source>
</evidence>
<evidence type="ECO:0000313" key="10">
    <source>
        <dbReference type="Proteomes" id="UP001165422"/>
    </source>
</evidence>
<dbReference type="InterPro" id="IPR011701">
    <property type="entry name" value="MFS"/>
</dbReference>
<dbReference type="SUPFAM" id="SSF103473">
    <property type="entry name" value="MFS general substrate transporter"/>
    <property type="match status" value="1"/>
</dbReference>
<sequence length="397" mass="42206">MSASINKTKAIISIMAVAFLMMGVGATSPALASIGRAFPDITSTLIMLIATLPPLVLVPFSILTGKLAGDKVKYRTLAVIGVIFFVIGGTVPYFLSDFTVILFMRALLGVGLGFITPLSGALVMNLFSGHERENLMGISNLIASVGGIVFQIVGGLLCAINWRDTFLIYLIGVAVLIIVVLMLPEPSISQGKESGNAPEKVKMNIVVYMWAVFYLIFILLTYPMLTGISGLILENNYGTAATAGVTLTMWTVGSMIGGAIFGKVVQTISRYVITLSLVFCAIGYVFIIIGIGGGLMFFNIGTTVFGVGAGLIAPGVMYYAGLAVRPAGRAMVMGLVMAFMNLGGFLSAFFFSFVESLFHITADNFPFAFGAVCFIAFAVIYGIFVISQSKKKKYVSV</sequence>
<organism evidence="9 10">
    <name type="scientific">Clostridium aromativorans</name>
    <dbReference type="NCBI Taxonomy" id="2836848"/>
    <lineage>
        <taxon>Bacteria</taxon>
        <taxon>Bacillati</taxon>
        <taxon>Bacillota</taxon>
        <taxon>Clostridia</taxon>
        <taxon>Eubacteriales</taxon>
        <taxon>Clostridiaceae</taxon>
        <taxon>Clostridium</taxon>
    </lineage>
</organism>
<protein>
    <submittedName>
        <fullName evidence="9">MFS transporter</fullName>
    </submittedName>
</protein>
<comment type="caution">
    <text evidence="9">The sequence shown here is derived from an EMBL/GenBank/DDBJ whole genome shotgun (WGS) entry which is preliminary data.</text>
</comment>
<evidence type="ECO:0000256" key="6">
    <source>
        <dbReference type="ARBA" id="ARBA00023136"/>
    </source>
</evidence>
<dbReference type="Proteomes" id="UP001165422">
    <property type="component" value="Unassembled WGS sequence"/>
</dbReference>